<accession>A0ACB1AT35</accession>
<gene>
    <name evidence="1" type="ORF">MENTE1834_LOCUS42243</name>
</gene>
<dbReference type="Proteomes" id="UP001497535">
    <property type="component" value="Unassembled WGS sequence"/>
</dbReference>
<name>A0ACB1AT35_MELEN</name>
<keyword evidence="2" id="KW-1185">Reference proteome</keyword>
<organism evidence="1 2">
    <name type="scientific">Meloidogyne enterolobii</name>
    <name type="common">Root-knot nematode worm</name>
    <name type="synonym">Meloidogyne mayaguensis</name>
    <dbReference type="NCBI Taxonomy" id="390850"/>
    <lineage>
        <taxon>Eukaryota</taxon>
        <taxon>Metazoa</taxon>
        <taxon>Ecdysozoa</taxon>
        <taxon>Nematoda</taxon>
        <taxon>Chromadorea</taxon>
        <taxon>Rhabditida</taxon>
        <taxon>Tylenchina</taxon>
        <taxon>Tylenchomorpha</taxon>
        <taxon>Tylenchoidea</taxon>
        <taxon>Meloidogynidae</taxon>
        <taxon>Meloidogyninae</taxon>
        <taxon>Meloidogyne</taxon>
    </lineage>
</organism>
<dbReference type="EMBL" id="CAVMJV010000109">
    <property type="protein sequence ID" value="CAK5101228.1"/>
    <property type="molecule type" value="Genomic_DNA"/>
</dbReference>
<proteinExistence type="predicted"/>
<evidence type="ECO:0000313" key="2">
    <source>
        <dbReference type="Proteomes" id="UP001497535"/>
    </source>
</evidence>
<evidence type="ECO:0000313" key="1">
    <source>
        <dbReference type="EMBL" id="CAK5101228.1"/>
    </source>
</evidence>
<sequence length="167" mass="18678">MESSSSVEGKASSDASSNSRNESIRICITYLVHACTCRDIHCRRGLCHKMKRVIAHTRTCKRRQSVGADCAVCKKLIALCCCHAKHCKLAKCQVPFCLQIRQKMQEQKQTQNIQAEGMVQGMMKLQISVDDGINESGVGNDVADLDDSAWLKMILPDELKKRTFSEE</sequence>
<comment type="caution">
    <text evidence="1">The sequence shown here is derived from an EMBL/GenBank/DDBJ whole genome shotgun (WGS) entry which is preliminary data.</text>
</comment>
<reference evidence="1" key="1">
    <citation type="submission" date="2023-11" db="EMBL/GenBank/DDBJ databases">
        <authorList>
            <person name="Poullet M."/>
        </authorList>
    </citation>
    <scope>NUCLEOTIDE SEQUENCE</scope>
    <source>
        <strain evidence="1">E1834</strain>
    </source>
</reference>
<protein>
    <submittedName>
        <fullName evidence="1">Uncharacterized protein</fullName>
    </submittedName>
</protein>